<protein>
    <submittedName>
        <fullName evidence="2">Uncharacterized protein</fullName>
    </submittedName>
</protein>
<keyword evidence="1" id="KW-0732">Signal</keyword>
<keyword evidence="3" id="KW-1185">Reference proteome</keyword>
<proteinExistence type="predicted"/>
<evidence type="ECO:0000313" key="3">
    <source>
        <dbReference type="Proteomes" id="UP000308730"/>
    </source>
</evidence>
<organism evidence="2 3">
    <name type="scientific">Antrodiella citrinella</name>
    <dbReference type="NCBI Taxonomy" id="2447956"/>
    <lineage>
        <taxon>Eukaryota</taxon>
        <taxon>Fungi</taxon>
        <taxon>Dikarya</taxon>
        <taxon>Basidiomycota</taxon>
        <taxon>Agaricomycotina</taxon>
        <taxon>Agaricomycetes</taxon>
        <taxon>Polyporales</taxon>
        <taxon>Steccherinaceae</taxon>
        <taxon>Antrodiella</taxon>
    </lineage>
</organism>
<dbReference type="AlphaFoldDB" id="A0A4S4MWY2"/>
<feature type="chain" id="PRO_5020265017" evidence="1">
    <location>
        <begin position="22"/>
        <end position="170"/>
    </location>
</feature>
<feature type="signal peptide" evidence="1">
    <location>
        <begin position="1"/>
        <end position="21"/>
    </location>
</feature>
<accession>A0A4S4MWY2</accession>
<gene>
    <name evidence="2" type="ORF">EUX98_g3712</name>
</gene>
<evidence type="ECO:0000313" key="2">
    <source>
        <dbReference type="EMBL" id="THH30485.1"/>
    </source>
</evidence>
<dbReference type="EMBL" id="SGPM01000079">
    <property type="protein sequence ID" value="THH30485.1"/>
    <property type="molecule type" value="Genomic_DNA"/>
</dbReference>
<evidence type="ECO:0000256" key="1">
    <source>
        <dbReference type="SAM" id="SignalP"/>
    </source>
</evidence>
<reference evidence="2 3" key="1">
    <citation type="submission" date="2019-02" db="EMBL/GenBank/DDBJ databases">
        <title>Genome sequencing of the rare red list fungi Antrodiella citrinella (Flaviporus citrinellus).</title>
        <authorList>
            <person name="Buettner E."/>
            <person name="Kellner H."/>
        </authorList>
    </citation>
    <scope>NUCLEOTIDE SEQUENCE [LARGE SCALE GENOMIC DNA]</scope>
    <source>
        <strain evidence="2 3">DSM 108506</strain>
    </source>
</reference>
<dbReference type="Proteomes" id="UP000308730">
    <property type="component" value="Unassembled WGS sequence"/>
</dbReference>
<comment type="caution">
    <text evidence="2">The sequence shown here is derived from an EMBL/GenBank/DDBJ whole genome shotgun (WGS) entry which is preliminary data.</text>
</comment>
<sequence>MYSLSTFVVLACAVITSPAFAIPIRYVLPSFSWLLVLNNGNEYRALSKFNSGNLKPFVGFYTREDGSLANVGESGALSKFNSGDLKPFGGFFRREDTSKADLGMVKPFSGLFEREYRDDPTIDRMKADQMHKLTRGMKGLNARDIEIISRDSIFDKDILPFSSDIFEWFR</sequence>
<name>A0A4S4MWY2_9APHY</name>